<dbReference type="Gene3D" id="3.10.420.10">
    <property type="entry name" value="SecB-like"/>
    <property type="match status" value="1"/>
</dbReference>
<evidence type="ECO:0000313" key="1">
    <source>
        <dbReference type="EMBL" id="RHK30407.1"/>
    </source>
</evidence>
<gene>
    <name evidence="1" type="ORF">DW068_17950</name>
</gene>
<reference evidence="1 2" key="1">
    <citation type="submission" date="2018-08" db="EMBL/GenBank/DDBJ databases">
        <title>A genome reference for cultivated species of the human gut microbiota.</title>
        <authorList>
            <person name="Zou Y."/>
            <person name="Xue W."/>
            <person name="Luo G."/>
        </authorList>
    </citation>
    <scope>NUCLEOTIDE SEQUENCE [LARGE SCALE GENOMIC DNA]</scope>
    <source>
        <strain evidence="1 2">AF45-14BH</strain>
    </source>
</reference>
<dbReference type="EMBL" id="QRNJ01000191">
    <property type="protein sequence ID" value="RHK30407.1"/>
    <property type="molecule type" value="Genomic_DNA"/>
</dbReference>
<organism evidence="1 2">
    <name type="scientific">Anaerobutyricum hallii</name>
    <dbReference type="NCBI Taxonomy" id="39488"/>
    <lineage>
        <taxon>Bacteria</taxon>
        <taxon>Bacillati</taxon>
        <taxon>Bacillota</taxon>
        <taxon>Clostridia</taxon>
        <taxon>Lachnospirales</taxon>
        <taxon>Lachnospiraceae</taxon>
        <taxon>Anaerobutyricum</taxon>
    </lineage>
</organism>
<dbReference type="AlphaFoldDB" id="A0A415G287"/>
<accession>A0A415G287</accession>
<dbReference type="SUPFAM" id="SSF54611">
    <property type="entry name" value="SecB-like"/>
    <property type="match status" value="1"/>
</dbReference>
<comment type="caution">
    <text evidence="1">The sequence shown here is derived from an EMBL/GenBank/DDBJ whole genome shotgun (WGS) entry which is preliminary data.</text>
</comment>
<sequence length="133" mass="15446">MEFNEIVEHEAQLRHVETTKINAEKKKEYVENTLSIRASTKGEVIDNKTGYSSLYVIVENDGYILEVNKRGKFQFSNGISNKKKAIEFMEIQGIRLLWSFAREDIYEISSKMLPKPIMLPTIDVMKTLRKSNK</sequence>
<proteinExistence type="predicted"/>
<evidence type="ECO:0000313" key="2">
    <source>
        <dbReference type="Proteomes" id="UP000283497"/>
    </source>
</evidence>
<protein>
    <submittedName>
        <fullName evidence="1">Uncharacterized protein</fullName>
    </submittedName>
</protein>
<dbReference type="Proteomes" id="UP000283497">
    <property type="component" value="Unassembled WGS sequence"/>
</dbReference>
<dbReference type="RefSeq" id="WP_118315461.1">
    <property type="nucleotide sequence ID" value="NZ_QRNJ01000191.1"/>
</dbReference>
<name>A0A415G287_9FIRM</name>
<dbReference type="InterPro" id="IPR035958">
    <property type="entry name" value="SecB-like_sf"/>
</dbReference>